<evidence type="ECO:0000256" key="9">
    <source>
        <dbReference type="ARBA" id="ARBA00022842"/>
    </source>
</evidence>
<evidence type="ECO:0000256" key="12">
    <source>
        <dbReference type="ARBA" id="ARBA00022932"/>
    </source>
</evidence>
<dbReference type="Pfam" id="PF17917">
    <property type="entry name" value="RT_RNaseH"/>
    <property type="match status" value="1"/>
</dbReference>
<evidence type="ECO:0000256" key="7">
    <source>
        <dbReference type="ARBA" id="ARBA00022759"/>
    </source>
</evidence>
<dbReference type="InterPro" id="IPR056924">
    <property type="entry name" value="SH3_Tf2-1"/>
</dbReference>
<dbReference type="InterPro" id="IPR001584">
    <property type="entry name" value="Integrase_cat-core"/>
</dbReference>
<dbReference type="CDD" id="cd09274">
    <property type="entry name" value="RNase_HI_RT_Ty3"/>
    <property type="match status" value="1"/>
</dbReference>
<dbReference type="InterPro" id="IPR041588">
    <property type="entry name" value="Integrase_H2C2"/>
</dbReference>
<keyword evidence="3" id="KW-0548">Nucleotidyltransferase</keyword>
<keyword evidence="9" id="KW-0460">Magnesium</keyword>
<dbReference type="AlphaFoldDB" id="A0A6V7NT31"/>
<dbReference type="InterPro" id="IPR000477">
    <property type="entry name" value="RT_dom"/>
</dbReference>
<dbReference type="GO" id="GO:0004190">
    <property type="term" value="F:aspartic-type endopeptidase activity"/>
    <property type="evidence" value="ECO:0007669"/>
    <property type="project" value="UniProtKB-KW"/>
</dbReference>
<reference evidence="18" key="1">
    <citation type="submission" date="2020-07" db="EMBL/GenBank/DDBJ databases">
        <authorList>
            <person name="Lin J."/>
        </authorList>
    </citation>
    <scope>NUCLEOTIDE SEQUENCE</scope>
</reference>
<dbReference type="Gene3D" id="3.10.20.370">
    <property type="match status" value="1"/>
</dbReference>
<dbReference type="InterPro" id="IPR050951">
    <property type="entry name" value="Retrovirus_Pol_polyprotein"/>
</dbReference>
<dbReference type="InterPro" id="IPR036397">
    <property type="entry name" value="RNaseH_sf"/>
</dbReference>
<dbReference type="GO" id="GO:0003677">
    <property type="term" value="F:DNA binding"/>
    <property type="evidence" value="ECO:0007669"/>
    <property type="project" value="UniProtKB-KW"/>
</dbReference>
<dbReference type="SUPFAM" id="SSF53098">
    <property type="entry name" value="Ribonuclease H-like"/>
    <property type="match status" value="1"/>
</dbReference>
<keyword evidence="7" id="KW-0255">Endonuclease</keyword>
<dbReference type="SUPFAM" id="SSF56672">
    <property type="entry name" value="DNA/RNA polymerases"/>
    <property type="match status" value="1"/>
</dbReference>
<evidence type="ECO:0000256" key="11">
    <source>
        <dbReference type="ARBA" id="ARBA00022918"/>
    </source>
</evidence>
<dbReference type="GO" id="GO:0003964">
    <property type="term" value="F:RNA-directed DNA polymerase activity"/>
    <property type="evidence" value="ECO:0007669"/>
    <property type="project" value="UniProtKB-KW"/>
</dbReference>
<dbReference type="GO" id="GO:0006310">
    <property type="term" value="P:DNA recombination"/>
    <property type="evidence" value="ECO:0007669"/>
    <property type="project" value="UniProtKB-KW"/>
</dbReference>
<keyword evidence="11" id="KW-0695">RNA-directed DNA polymerase</keyword>
<dbReference type="InterPro" id="IPR043128">
    <property type="entry name" value="Rev_trsase/Diguanyl_cyclase"/>
</dbReference>
<dbReference type="FunFam" id="3.10.10.10:FF:000007">
    <property type="entry name" value="Retrovirus-related Pol polyprotein from transposon 17.6-like Protein"/>
    <property type="match status" value="1"/>
</dbReference>
<evidence type="ECO:0000256" key="8">
    <source>
        <dbReference type="ARBA" id="ARBA00022801"/>
    </source>
</evidence>
<dbReference type="Pfam" id="PF17921">
    <property type="entry name" value="Integrase_H2C2"/>
    <property type="match status" value="1"/>
</dbReference>
<accession>A0A6V7NT31</accession>
<dbReference type="PROSITE" id="PS50994">
    <property type="entry name" value="INTEGRASE"/>
    <property type="match status" value="1"/>
</dbReference>
<dbReference type="InterPro" id="IPR016197">
    <property type="entry name" value="Chromo-like_dom_sf"/>
</dbReference>
<dbReference type="PANTHER" id="PTHR37984">
    <property type="entry name" value="PROTEIN CBG26694"/>
    <property type="match status" value="1"/>
</dbReference>
<dbReference type="PROSITE" id="PS50878">
    <property type="entry name" value="RT_POL"/>
    <property type="match status" value="1"/>
</dbReference>
<dbReference type="Gene3D" id="3.10.10.10">
    <property type="entry name" value="HIV Type 1 Reverse Transcriptase, subunit A, domain 1"/>
    <property type="match status" value="1"/>
</dbReference>
<dbReference type="PANTHER" id="PTHR37984:SF5">
    <property type="entry name" value="PROTEIN NYNRIN-LIKE"/>
    <property type="match status" value="1"/>
</dbReference>
<dbReference type="FunFam" id="3.30.420.10:FF:000032">
    <property type="entry name" value="Retrovirus-related Pol polyprotein from transposon 297-like Protein"/>
    <property type="match status" value="1"/>
</dbReference>
<evidence type="ECO:0000256" key="3">
    <source>
        <dbReference type="ARBA" id="ARBA00022695"/>
    </source>
</evidence>
<dbReference type="GO" id="GO:0003887">
    <property type="term" value="F:DNA-directed DNA polymerase activity"/>
    <property type="evidence" value="ECO:0007669"/>
    <property type="project" value="UniProtKB-KW"/>
</dbReference>
<evidence type="ECO:0000256" key="13">
    <source>
        <dbReference type="ARBA" id="ARBA00023125"/>
    </source>
</evidence>
<keyword evidence="14" id="KW-0233">DNA recombination</keyword>
<dbReference type="GO" id="GO:0004519">
    <property type="term" value="F:endonuclease activity"/>
    <property type="evidence" value="ECO:0007669"/>
    <property type="project" value="UniProtKB-KW"/>
</dbReference>
<keyword evidence="13" id="KW-0238">DNA-binding</keyword>
<feature type="domain" description="Reverse transcriptase" evidence="16">
    <location>
        <begin position="85"/>
        <end position="264"/>
    </location>
</feature>
<dbReference type="GO" id="GO:0006508">
    <property type="term" value="P:proteolysis"/>
    <property type="evidence" value="ECO:0007669"/>
    <property type="project" value="UniProtKB-KW"/>
</dbReference>
<dbReference type="Pfam" id="PF24626">
    <property type="entry name" value="SH3_Tf2-1"/>
    <property type="match status" value="1"/>
</dbReference>
<feature type="coiled-coil region" evidence="15">
    <location>
        <begin position="784"/>
        <end position="811"/>
    </location>
</feature>
<dbReference type="GO" id="GO:0046872">
    <property type="term" value="F:metal ion binding"/>
    <property type="evidence" value="ECO:0007669"/>
    <property type="project" value="UniProtKB-KW"/>
</dbReference>
<dbReference type="FunFam" id="3.10.20.370:FF:000001">
    <property type="entry name" value="Retrovirus-related Pol polyprotein from transposon 17.6-like protein"/>
    <property type="match status" value="1"/>
</dbReference>
<evidence type="ECO:0000256" key="6">
    <source>
        <dbReference type="ARBA" id="ARBA00022750"/>
    </source>
</evidence>
<evidence type="ECO:0000313" key="18">
    <source>
        <dbReference type="EMBL" id="CAD1821648.1"/>
    </source>
</evidence>
<keyword evidence="1" id="KW-0645">Protease</keyword>
<dbReference type="Gene3D" id="3.30.420.10">
    <property type="entry name" value="Ribonuclease H-like superfamily/Ribonuclease H"/>
    <property type="match status" value="1"/>
</dbReference>
<evidence type="ECO:0000256" key="2">
    <source>
        <dbReference type="ARBA" id="ARBA00022679"/>
    </source>
</evidence>
<keyword evidence="6" id="KW-0064">Aspartyl protease</keyword>
<organism evidence="18">
    <name type="scientific">Ananas comosus var. bracteatus</name>
    <name type="common">red pineapple</name>
    <dbReference type="NCBI Taxonomy" id="296719"/>
    <lineage>
        <taxon>Eukaryota</taxon>
        <taxon>Viridiplantae</taxon>
        <taxon>Streptophyta</taxon>
        <taxon>Embryophyta</taxon>
        <taxon>Tracheophyta</taxon>
        <taxon>Spermatophyta</taxon>
        <taxon>Magnoliopsida</taxon>
        <taxon>Liliopsida</taxon>
        <taxon>Poales</taxon>
        <taxon>Bromeliaceae</taxon>
        <taxon>Bromelioideae</taxon>
        <taxon>Ananas</taxon>
    </lineage>
</organism>
<dbReference type="InterPro" id="IPR041373">
    <property type="entry name" value="RT_RNaseH"/>
</dbReference>
<keyword evidence="12" id="KW-0239">DNA-directed DNA polymerase</keyword>
<dbReference type="InterPro" id="IPR012337">
    <property type="entry name" value="RNaseH-like_sf"/>
</dbReference>
<keyword evidence="4" id="KW-0540">Nuclease</keyword>
<dbReference type="FunFam" id="3.30.70.270:FF:000020">
    <property type="entry name" value="Transposon Tf2-6 polyprotein-like Protein"/>
    <property type="match status" value="1"/>
</dbReference>
<dbReference type="GO" id="GO:0015074">
    <property type="term" value="P:DNA integration"/>
    <property type="evidence" value="ECO:0007669"/>
    <property type="project" value="UniProtKB-KW"/>
</dbReference>
<keyword evidence="2" id="KW-0808">Transferase</keyword>
<gene>
    <name evidence="18" type="ORF">CB5_LOCUS4859</name>
</gene>
<keyword evidence="10" id="KW-0229">DNA integration</keyword>
<protein>
    <submittedName>
        <fullName evidence="18">Uncharacterized protein</fullName>
    </submittedName>
</protein>
<keyword evidence="5" id="KW-0479">Metal-binding</keyword>
<evidence type="ECO:0000259" key="16">
    <source>
        <dbReference type="PROSITE" id="PS50878"/>
    </source>
</evidence>
<dbReference type="FunFam" id="3.10.10.10:FF:000002">
    <property type="entry name" value="Retrovirus-related Pol polyprotein from transposon 17.6-like protein"/>
    <property type="match status" value="1"/>
</dbReference>
<evidence type="ECO:0000259" key="17">
    <source>
        <dbReference type="PROSITE" id="PS50994"/>
    </source>
</evidence>
<dbReference type="SUPFAM" id="SSF54160">
    <property type="entry name" value="Chromo domain-like"/>
    <property type="match status" value="1"/>
</dbReference>
<dbReference type="InterPro" id="IPR043502">
    <property type="entry name" value="DNA/RNA_pol_sf"/>
</dbReference>
<evidence type="ECO:0000256" key="5">
    <source>
        <dbReference type="ARBA" id="ARBA00022723"/>
    </source>
</evidence>
<name>A0A6V7NT31_ANACO</name>
<dbReference type="Pfam" id="PF00665">
    <property type="entry name" value="rve"/>
    <property type="match status" value="1"/>
</dbReference>
<sequence>MIVGTELIAEEKENRKQVSELFSQQLQLLLKEYADLFAEPQGLPPVRIFDHKIPIKEGVEPINVRPYRYPTYQKAEIEKLVQEMLTQGIIRPSNSPYSSPVVLVKKKDGSWRFCVDYRALNDNTIKDRFPIPLVDELLDELHGALLFSKLDLRSGYHQIRMYEADVLKTAFRTHEGHYEFLVMPFGLTNAPSTFQGLMNHIFKPYLRKYVLVFFDDILIYSKGEEEHLLHLRTTFDVLRQHSLLVKKKKCVFAAAQLEYLGHIISQEGVAMDKQKVEAILKWPRPDSVKELRGFLGLAGYYRRFVKDFGKISKPLHEMLGKGGFKWTEAGLQAFQQLKVAVATAPVLALLDFSAEFIVETDASGMGVGAVLLQEGRPIAFMSKPLSPRNRQLSTYEREMLAIVIAIQKWRPYLIGRHFKVKTDHQSLKYLLEQRVSTPSQQKWISKLMGYDYELVYKKGRENVVADALSRAPSLQAISAIHTDLLDQIKLSWHQDDRIKKILAEKQLGDHSSPHYTWAQGLLKRKEKLVVGNVPNLRIRLINDFHSSSAGGHSGAEVTARRLKSYFYWKGLRKDVDQLVKECTVCQQNKYETLAPAGLLQPLPIPDNIWTEISMDFIEGLPPSQGKEVIMVVVDRLSKYAHFLALSHPYTASTIAQLFLDHIYKLHGLPKSIVSDRGAVFLSHFWQELFRELHVHINLSTAYHPQSDGQTEVVNRCLETYLRCMTGDQPRNWVKWLSLAEWWYNTSYHSATKATPYEIVYGQSPPLHIPYLAGDSSMDSVDRTLNAREAALRLIKENLAKAQNRMKQIANKGRTEREFQVGDWVYVKLQPYKQVSVRKHMSQKLSPRYFGPFKVLARVGPVAYKLQLPASAKIHHTFHVSQLKKKISLAPTVPTIPAFVNSEGQLLIEPVAVLDRRLVKHRGKATTQLLIQWFNQPVEHATWEYLPDLQRQYPHFNPWGQGSFEEEGPDTL</sequence>
<evidence type="ECO:0000256" key="14">
    <source>
        <dbReference type="ARBA" id="ARBA00023172"/>
    </source>
</evidence>
<evidence type="ECO:0000256" key="1">
    <source>
        <dbReference type="ARBA" id="ARBA00022670"/>
    </source>
</evidence>
<evidence type="ECO:0000256" key="10">
    <source>
        <dbReference type="ARBA" id="ARBA00022908"/>
    </source>
</evidence>
<evidence type="ECO:0000256" key="4">
    <source>
        <dbReference type="ARBA" id="ARBA00022722"/>
    </source>
</evidence>
<evidence type="ECO:0000256" key="15">
    <source>
        <dbReference type="SAM" id="Coils"/>
    </source>
</evidence>
<dbReference type="Pfam" id="PF00078">
    <property type="entry name" value="RVT_1"/>
    <property type="match status" value="1"/>
</dbReference>
<dbReference type="EMBL" id="LR862141">
    <property type="protein sequence ID" value="CAD1821648.1"/>
    <property type="molecule type" value="Genomic_DNA"/>
</dbReference>
<dbReference type="Gene3D" id="3.30.70.270">
    <property type="match status" value="2"/>
</dbReference>
<proteinExistence type="predicted"/>
<keyword evidence="15" id="KW-0175">Coiled coil</keyword>
<feature type="domain" description="Integrase catalytic" evidence="17">
    <location>
        <begin position="599"/>
        <end position="763"/>
    </location>
</feature>
<dbReference type="Gene3D" id="1.10.340.70">
    <property type="match status" value="1"/>
</dbReference>
<dbReference type="CDD" id="cd01647">
    <property type="entry name" value="RT_LTR"/>
    <property type="match status" value="1"/>
</dbReference>
<keyword evidence="8" id="KW-0378">Hydrolase</keyword>